<gene>
    <name evidence="5" type="ORF">FA13DRAFT_1734101</name>
</gene>
<dbReference type="SUPFAM" id="SSF54843">
    <property type="entry name" value="Ribosomal protein L22"/>
    <property type="match status" value="1"/>
</dbReference>
<comment type="caution">
    <text evidence="5">The sequence shown here is derived from an EMBL/GenBank/DDBJ whole genome shotgun (WGS) entry which is preliminary data.</text>
</comment>
<evidence type="ECO:0000256" key="3">
    <source>
        <dbReference type="ARBA" id="ARBA00023274"/>
    </source>
</evidence>
<evidence type="ECO:0000256" key="2">
    <source>
        <dbReference type="ARBA" id="ARBA00022980"/>
    </source>
</evidence>
<dbReference type="PANTHER" id="PTHR13501">
    <property type="entry name" value="CHLOROPLAST 50S RIBOSOMAL PROTEIN L22-RELATED"/>
    <property type="match status" value="1"/>
</dbReference>
<evidence type="ECO:0000313" key="5">
    <source>
        <dbReference type="EMBL" id="TEB30261.1"/>
    </source>
</evidence>
<evidence type="ECO:0000256" key="4">
    <source>
        <dbReference type="RuleBase" id="RU004005"/>
    </source>
</evidence>
<name>A0A4Y7T8D5_COPMI</name>
<evidence type="ECO:0000256" key="1">
    <source>
        <dbReference type="ARBA" id="ARBA00009451"/>
    </source>
</evidence>
<accession>A0A4Y7T8D5</accession>
<dbReference type="PANTHER" id="PTHR13501:SF8">
    <property type="entry name" value="LARGE RIBOSOMAL SUBUNIT PROTEIN UL22M"/>
    <property type="match status" value="1"/>
</dbReference>
<comment type="similarity">
    <text evidence="1 4">Belongs to the universal ribosomal protein uL22 family.</text>
</comment>
<dbReference type="OrthoDB" id="416470at2759"/>
<proteinExistence type="inferred from homology"/>
<dbReference type="InterPro" id="IPR036394">
    <property type="entry name" value="Ribosomal_uL22_sf"/>
</dbReference>
<evidence type="ECO:0000313" key="6">
    <source>
        <dbReference type="Proteomes" id="UP000298030"/>
    </source>
</evidence>
<dbReference type="GO" id="GO:0005762">
    <property type="term" value="C:mitochondrial large ribosomal subunit"/>
    <property type="evidence" value="ECO:0007669"/>
    <property type="project" value="TreeGrafter"/>
</dbReference>
<dbReference type="InterPro" id="IPR001063">
    <property type="entry name" value="Ribosomal_uL22"/>
</dbReference>
<keyword evidence="3 4" id="KW-0687">Ribonucleoprotein</keyword>
<dbReference type="InterPro" id="IPR047867">
    <property type="entry name" value="Ribosomal_uL22_bac/org-type"/>
</dbReference>
<dbReference type="STRING" id="71717.A0A4Y7T8D5"/>
<keyword evidence="6" id="KW-1185">Reference proteome</keyword>
<protein>
    <submittedName>
        <fullName evidence="5">Mitochondrial 50S ribosomal protein L22</fullName>
    </submittedName>
</protein>
<organism evidence="5 6">
    <name type="scientific">Coprinellus micaceus</name>
    <name type="common">Glistening ink-cap mushroom</name>
    <name type="synonym">Coprinus micaceus</name>
    <dbReference type="NCBI Taxonomy" id="71717"/>
    <lineage>
        <taxon>Eukaryota</taxon>
        <taxon>Fungi</taxon>
        <taxon>Dikarya</taxon>
        <taxon>Basidiomycota</taxon>
        <taxon>Agaricomycotina</taxon>
        <taxon>Agaricomycetes</taxon>
        <taxon>Agaricomycetidae</taxon>
        <taxon>Agaricales</taxon>
        <taxon>Agaricineae</taxon>
        <taxon>Psathyrellaceae</taxon>
        <taxon>Coprinellus</taxon>
    </lineage>
</organism>
<dbReference type="EMBL" id="QPFP01000024">
    <property type="protein sequence ID" value="TEB30261.1"/>
    <property type="molecule type" value="Genomic_DNA"/>
</dbReference>
<keyword evidence="2 4" id="KW-0689">Ribosomal protein</keyword>
<dbReference type="Pfam" id="PF00237">
    <property type="entry name" value="Ribosomal_L22"/>
    <property type="match status" value="1"/>
</dbReference>
<dbReference type="Gene3D" id="3.90.470.10">
    <property type="entry name" value="Ribosomal protein L22/L17"/>
    <property type="match status" value="1"/>
</dbReference>
<dbReference type="GO" id="GO:0006412">
    <property type="term" value="P:translation"/>
    <property type="evidence" value="ECO:0007669"/>
    <property type="project" value="InterPro"/>
</dbReference>
<sequence length="244" mass="27368">MQSWLRSGTQLARCRASLAPTAVPSTSRSASTWNPLGWVRETLAPGVTEKQSSREVQAAKQAAKEQGTASVFDALPEAVVEETKKVARSAKPRAKEHKYSTANFKISHRKLNMLGRQISGKPIDYAILQMQFSEKRASTRIMNMLATAKDHAIRYKKLDPSRLVVSQAWVTKGPRPPKRIEPRGRAHFGVRIRSNAKMSIVLGPGKTLEEKKSASFKRTLKRIVSPSIMREDIPIRNPARTWTW</sequence>
<reference evidence="5 6" key="1">
    <citation type="journal article" date="2019" name="Nat. Ecol. Evol.">
        <title>Megaphylogeny resolves global patterns of mushroom evolution.</title>
        <authorList>
            <person name="Varga T."/>
            <person name="Krizsan K."/>
            <person name="Foldi C."/>
            <person name="Dima B."/>
            <person name="Sanchez-Garcia M."/>
            <person name="Sanchez-Ramirez S."/>
            <person name="Szollosi G.J."/>
            <person name="Szarkandi J.G."/>
            <person name="Papp V."/>
            <person name="Albert L."/>
            <person name="Andreopoulos W."/>
            <person name="Angelini C."/>
            <person name="Antonin V."/>
            <person name="Barry K.W."/>
            <person name="Bougher N.L."/>
            <person name="Buchanan P."/>
            <person name="Buyck B."/>
            <person name="Bense V."/>
            <person name="Catcheside P."/>
            <person name="Chovatia M."/>
            <person name="Cooper J."/>
            <person name="Damon W."/>
            <person name="Desjardin D."/>
            <person name="Finy P."/>
            <person name="Geml J."/>
            <person name="Haridas S."/>
            <person name="Hughes K."/>
            <person name="Justo A."/>
            <person name="Karasinski D."/>
            <person name="Kautmanova I."/>
            <person name="Kiss B."/>
            <person name="Kocsube S."/>
            <person name="Kotiranta H."/>
            <person name="LaButti K.M."/>
            <person name="Lechner B.E."/>
            <person name="Liimatainen K."/>
            <person name="Lipzen A."/>
            <person name="Lukacs Z."/>
            <person name="Mihaltcheva S."/>
            <person name="Morgado L.N."/>
            <person name="Niskanen T."/>
            <person name="Noordeloos M.E."/>
            <person name="Ohm R.A."/>
            <person name="Ortiz-Santana B."/>
            <person name="Ovrebo C."/>
            <person name="Racz N."/>
            <person name="Riley R."/>
            <person name="Savchenko A."/>
            <person name="Shiryaev A."/>
            <person name="Soop K."/>
            <person name="Spirin V."/>
            <person name="Szebenyi C."/>
            <person name="Tomsovsky M."/>
            <person name="Tulloss R.E."/>
            <person name="Uehling J."/>
            <person name="Grigoriev I.V."/>
            <person name="Vagvolgyi C."/>
            <person name="Papp T."/>
            <person name="Martin F.M."/>
            <person name="Miettinen O."/>
            <person name="Hibbett D.S."/>
            <person name="Nagy L.G."/>
        </authorList>
    </citation>
    <scope>NUCLEOTIDE SEQUENCE [LARGE SCALE GENOMIC DNA]</scope>
    <source>
        <strain evidence="5 6">FP101781</strain>
    </source>
</reference>
<dbReference type="GO" id="GO:0003735">
    <property type="term" value="F:structural constituent of ribosome"/>
    <property type="evidence" value="ECO:0007669"/>
    <property type="project" value="InterPro"/>
</dbReference>
<dbReference type="AlphaFoldDB" id="A0A4Y7T8D5"/>
<dbReference type="Proteomes" id="UP000298030">
    <property type="component" value="Unassembled WGS sequence"/>
</dbReference>